<dbReference type="SUPFAM" id="SSF53474">
    <property type="entry name" value="alpha/beta-Hydrolases"/>
    <property type="match status" value="1"/>
</dbReference>
<sequence>MTKHMKTPDLQFARLALAKARAGTVSSPAPLVPLRARLVPWLRSARRAVLQGAATVAPGLTARLLARRYLAVGTWVDTARIEARGIAQFKPLGGDTGILRHAAYGETVARRVLLVHGHEGHVRQFARLIRALRQDGAEVDALILPGHLKLGRGHCSMAGIVAAITRAAQEQGPYDAVIAHCVGASGLLFALDGGLGCARVVLVSAPLEVARLVRYGGTQYGIGGRCLDAFVQEVNRAGAPYALETPWRPMAEHRREACLVVHARDDYAAPVSEVEALPGVWPAARAAIFDEGDHNGIIAMAPAIAEITAFVAAEPEADASR</sequence>
<evidence type="ECO:0000313" key="1">
    <source>
        <dbReference type="EMBL" id="SDE65975.1"/>
    </source>
</evidence>
<organism evidence="1 2">
    <name type="scientific">Salipiger thiooxidans</name>
    <dbReference type="NCBI Taxonomy" id="282683"/>
    <lineage>
        <taxon>Bacteria</taxon>
        <taxon>Pseudomonadati</taxon>
        <taxon>Pseudomonadota</taxon>
        <taxon>Alphaproteobacteria</taxon>
        <taxon>Rhodobacterales</taxon>
        <taxon>Roseobacteraceae</taxon>
        <taxon>Salipiger</taxon>
    </lineage>
</organism>
<dbReference type="EMBL" id="FNAV01000006">
    <property type="protein sequence ID" value="SDE65975.1"/>
    <property type="molecule type" value="Genomic_DNA"/>
</dbReference>
<dbReference type="Proteomes" id="UP000198994">
    <property type="component" value="Unassembled WGS sequence"/>
</dbReference>
<protein>
    <recommendedName>
        <fullName evidence="3">Alpha/beta hydrolase family protein</fullName>
    </recommendedName>
</protein>
<accession>A0A1G7ERD9</accession>
<name>A0A1G7ERD9_9RHOB</name>
<dbReference type="AlphaFoldDB" id="A0A1G7ERD9"/>
<reference evidence="2" key="1">
    <citation type="submission" date="2016-10" db="EMBL/GenBank/DDBJ databases">
        <authorList>
            <person name="Varghese N."/>
            <person name="Submissions S."/>
        </authorList>
    </citation>
    <scope>NUCLEOTIDE SEQUENCE [LARGE SCALE GENOMIC DNA]</scope>
    <source>
        <strain evidence="2">DSM 10146</strain>
    </source>
</reference>
<dbReference type="InterPro" id="IPR029058">
    <property type="entry name" value="AB_hydrolase_fold"/>
</dbReference>
<gene>
    <name evidence="1" type="ORF">SAMN04488105_10614</name>
</gene>
<evidence type="ECO:0008006" key="3">
    <source>
        <dbReference type="Google" id="ProtNLM"/>
    </source>
</evidence>
<dbReference type="STRING" id="282683.SAMN04488105_10614"/>
<evidence type="ECO:0000313" key="2">
    <source>
        <dbReference type="Proteomes" id="UP000198994"/>
    </source>
</evidence>
<keyword evidence="2" id="KW-1185">Reference proteome</keyword>
<dbReference type="Gene3D" id="3.40.50.1820">
    <property type="entry name" value="alpha/beta hydrolase"/>
    <property type="match status" value="1"/>
</dbReference>
<proteinExistence type="predicted"/>